<keyword evidence="12" id="KW-0378">Hydrolase</keyword>
<dbReference type="InterPro" id="IPR036397">
    <property type="entry name" value="RNaseH_sf"/>
</dbReference>
<dbReference type="SUPFAM" id="SSF53098">
    <property type="entry name" value="Ribonuclease H-like"/>
    <property type="match status" value="1"/>
</dbReference>
<comment type="catalytic activity">
    <reaction evidence="23">
        <text>DNA(n) + a 2'-deoxyribonucleoside 5'-triphosphate = DNA(n+1) + diphosphate</text>
        <dbReference type="Rhea" id="RHEA:22508"/>
        <dbReference type="Rhea" id="RHEA-COMP:17339"/>
        <dbReference type="Rhea" id="RHEA-COMP:17340"/>
        <dbReference type="ChEBI" id="CHEBI:33019"/>
        <dbReference type="ChEBI" id="CHEBI:61560"/>
        <dbReference type="ChEBI" id="CHEBI:173112"/>
        <dbReference type="EC" id="2.7.7.7"/>
    </reaction>
</comment>
<evidence type="ECO:0000256" key="13">
    <source>
        <dbReference type="ARBA" id="ARBA00022840"/>
    </source>
</evidence>
<dbReference type="InterPro" id="IPR001878">
    <property type="entry name" value="Znf_CCHC"/>
</dbReference>
<dbReference type="Pfam" id="PF00098">
    <property type="entry name" value="zf-CCHC"/>
    <property type="match status" value="1"/>
</dbReference>
<keyword evidence="4" id="KW-0507">mRNA processing</keyword>
<proteinExistence type="predicted"/>
<dbReference type="GO" id="GO:0003723">
    <property type="term" value="F:RNA binding"/>
    <property type="evidence" value="ECO:0007669"/>
    <property type="project" value="UniProtKB-KW"/>
</dbReference>
<evidence type="ECO:0000256" key="22">
    <source>
        <dbReference type="ARBA" id="ARBA00048173"/>
    </source>
</evidence>
<evidence type="ECO:0000259" key="26">
    <source>
        <dbReference type="PROSITE" id="PS50158"/>
    </source>
</evidence>
<feature type="region of interest" description="Disordered" evidence="25">
    <location>
        <begin position="1"/>
        <end position="20"/>
    </location>
</feature>
<dbReference type="InterPro" id="IPR013103">
    <property type="entry name" value="RVT_2"/>
</dbReference>
<evidence type="ECO:0000256" key="23">
    <source>
        <dbReference type="ARBA" id="ARBA00049244"/>
    </source>
</evidence>
<keyword evidence="29" id="KW-1185">Reference proteome</keyword>
<comment type="caution">
    <text evidence="28">The sequence shown here is derived from an EMBL/GenBank/DDBJ whole genome shotgun (WGS) entry which is preliminary data.</text>
</comment>
<evidence type="ECO:0000313" key="28">
    <source>
        <dbReference type="EMBL" id="THH15160.1"/>
    </source>
</evidence>
<dbReference type="InterPro" id="IPR025724">
    <property type="entry name" value="GAG-pre-integrase_dom"/>
</dbReference>
<evidence type="ECO:0008006" key="30">
    <source>
        <dbReference type="Google" id="ProtNLM"/>
    </source>
</evidence>
<keyword evidence="24" id="KW-0862">Zinc</keyword>
<evidence type="ECO:0000256" key="25">
    <source>
        <dbReference type="SAM" id="MobiDB-lite"/>
    </source>
</evidence>
<evidence type="ECO:0000256" key="17">
    <source>
        <dbReference type="ARBA" id="ARBA00022918"/>
    </source>
</evidence>
<dbReference type="GO" id="GO:0004519">
    <property type="term" value="F:endonuclease activity"/>
    <property type="evidence" value="ECO:0007669"/>
    <property type="project" value="UniProtKB-KW"/>
</dbReference>
<evidence type="ECO:0000256" key="4">
    <source>
        <dbReference type="ARBA" id="ARBA00022664"/>
    </source>
</evidence>
<dbReference type="PANTHER" id="PTHR42648">
    <property type="entry name" value="TRANSPOSASE, PUTATIVE-RELATED"/>
    <property type="match status" value="1"/>
</dbReference>
<dbReference type="GO" id="GO:0003887">
    <property type="term" value="F:DNA-directed DNA polymerase activity"/>
    <property type="evidence" value="ECO:0007669"/>
    <property type="project" value="UniProtKB-KW"/>
</dbReference>
<dbReference type="InterPro" id="IPR001584">
    <property type="entry name" value="Integrase_cat-core"/>
</dbReference>
<evidence type="ECO:0000256" key="19">
    <source>
        <dbReference type="ARBA" id="ARBA00023113"/>
    </source>
</evidence>
<evidence type="ECO:0000256" key="16">
    <source>
        <dbReference type="ARBA" id="ARBA00022908"/>
    </source>
</evidence>
<dbReference type="PANTHER" id="PTHR42648:SF11">
    <property type="entry name" value="TRANSPOSON TY4-P GAG-POL POLYPROTEIN"/>
    <property type="match status" value="1"/>
</dbReference>
<keyword evidence="9" id="KW-0547">Nucleotide-binding</keyword>
<keyword evidence="24" id="KW-0863">Zinc-finger</keyword>
<reference evidence="28 29" key="1">
    <citation type="submission" date="2019-02" db="EMBL/GenBank/DDBJ databases">
        <title>Genome sequencing of the rare red list fungi Antrodiella citrinella (Flaviporus citrinellus).</title>
        <authorList>
            <person name="Buettner E."/>
            <person name="Kellner H."/>
        </authorList>
    </citation>
    <scope>NUCLEOTIDE SEQUENCE [LARGE SCALE GENOMIC DNA]</scope>
    <source>
        <strain evidence="28 29">DSM 108506</strain>
    </source>
</reference>
<evidence type="ECO:0000256" key="24">
    <source>
        <dbReference type="PROSITE-ProRule" id="PRU00047"/>
    </source>
</evidence>
<evidence type="ECO:0000256" key="20">
    <source>
        <dbReference type="ARBA" id="ARBA00023172"/>
    </source>
</evidence>
<dbReference type="InterPro" id="IPR012337">
    <property type="entry name" value="RNaseH-like_sf"/>
</dbReference>
<dbReference type="Pfam" id="PF22936">
    <property type="entry name" value="Pol_BBD"/>
    <property type="match status" value="1"/>
</dbReference>
<evidence type="ECO:0000256" key="5">
    <source>
        <dbReference type="ARBA" id="ARBA00022670"/>
    </source>
</evidence>
<sequence length="1219" mass="134848">MGTRQNTTASLNTDPNAHSDFLPLTSANGSSVKLTKLNEGGSNWVMFKHEFVSAVSLKGLRRYLEGREKRLEEPTAPGVDPDADDKYDQALDIWRAKHDTIKTILFQSLPDTLKLKIISIERASDVWKVVTNKYDNQGNYVQISILNEMQSLKADKDPRPTLHQLKRLKSEYATAGGTLNDNQYIANIVRSLPNSYRDTIRTLLLNTRLRFTPLTSDELIFHIEAIARDEEALDGKSHTAESALAASSSNRSKVTCFNCEKPGHMKKDCWAKGGGKEGQGPKRKWKGNGNGGETTSANVAAAGGTASEGAHAFHVATDFRKVVDSDLVSKGYMRLLDSGASRHFDPDRKNFTTYREIPKKPVNSAEGGVFHAIGEGDVPVSVRSGNKTISFVLRNVLHAPTMPLSLVSVSQMVRNGYPAHFEKDGCHVLTPKGEKLLLVPEQNGLYPMKGTQSSAPASESAMATTSKAMTLLEFHRRMGHAQGAMLKKMVADGLVTGIELSDTLEVFCEACIQAKQTTEPFPKERSSPRADRYGGRVHSNVWGPAPVRTPGGNRHWTFFLDDHSDEVVLALMREKSNTFEKYCSYEAWAKGHRGVVTIGELQSDRGGEYTSNEFSAHLKTQGTVRRLTVHDSPPQNGKSERLNRTIEDHSRAMLIQSELPRFLWGEAAMHAVWLRNRTTTVNTPGSTPHERVTGKRPDLSGLPGWGAKVWVKVKPVSKMDVLSKEARWVGFDAQSKGHRIYWPGKQTVSVERNVRFQPEPEVIEIDVPAEGEQNVPIVPPDILPAAPINPPAPIPAPNLPPAPLLIPKPDPQPKELPPSLSVEIAPEPVVLRRSGRDRHASQKIRDLQTGVGTTGGRGAQVIPPSILNANAVFEDELDGWEEGGLGDVEDASVPVYALAAMTGNEPTYWEAMRNAEEKPCWMKAMVSEVGSLEQMKTYEVVERPPDINVVGSVWALRKKRDENNKVARLKARLCAQGFSQIYGIDYDLTAAPTVRLSSIRYVFALAASKDWEIHQIDFKNAYLNGDLDETIYMELPPGFQIPGYQNPVLKLLKALYGLKQAGRQWYLKLKAYLESIGLKCCDSDPGIFYQLLPTSIIIITIHVDDCALITDSEKTLITLKDKLRDGFEIVDLGQIRWYTGFEVCRDRAKGVVSMSQAVYVDTLVDRFGLTDAYPLSAPLDPATNLFVTVSDADKEAMRTKPYARLIGSLMYAQSVLART</sequence>
<keyword evidence="13" id="KW-0067">ATP-binding</keyword>
<evidence type="ECO:0000256" key="15">
    <source>
        <dbReference type="ARBA" id="ARBA00022884"/>
    </source>
</evidence>
<evidence type="ECO:0000256" key="14">
    <source>
        <dbReference type="ARBA" id="ARBA00022842"/>
    </source>
</evidence>
<keyword evidence="8" id="KW-0479">Metal-binding</keyword>
<keyword evidence="19" id="KW-0917">Virion maturation</keyword>
<protein>
    <recommendedName>
        <fullName evidence="30">Integrase catalytic domain-containing protein</fullName>
    </recommendedName>
</protein>
<dbReference type="OrthoDB" id="2752444at2759"/>
<keyword evidence="5" id="KW-0645">Protease</keyword>
<feature type="domain" description="CCHC-type" evidence="26">
    <location>
        <begin position="256"/>
        <end position="269"/>
    </location>
</feature>
<dbReference type="Pfam" id="PF13976">
    <property type="entry name" value="gag_pre-integrs"/>
    <property type="match status" value="1"/>
</dbReference>
<keyword evidence="17" id="KW-0695">RNA-directed DNA polymerase</keyword>
<accession>A0A4S4LXT6</accession>
<dbReference type="SUPFAM" id="SSF57756">
    <property type="entry name" value="Retrovirus zinc finger-like domains"/>
    <property type="match status" value="1"/>
</dbReference>
<gene>
    <name evidence="28" type="ORF">EUX98_g9509</name>
</gene>
<keyword evidence="18" id="KW-0239">DNA-directed DNA polymerase</keyword>
<evidence type="ECO:0000256" key="12">
    <source>
        <dbReference type="ARBA" id="ARBA00022801"/>
    </source>
</evidence>
<evidence type="ECO:0000256" key="8">
    <source>
        <dbReference type="ARBA" id="ARBA00022723"/>
    </source>
</evidence>
<evidence type="ECO:0000256" key="3">
    <source>
        <dbReference type="ARBA" id="ARBA00022612"/>
    </source>
</evidence>
<feature type="region of interest" description="Disordered" evidence="25">
    <location>
        <begin position="269"/>
        <end position="296"/>
    </location>
</feature>
<dbReference type="Pfam" id="PF07727">
    <property type="entry name" value="RVT_2"/>
    <property type="match status" value="1"/>
</dbReference>
<dbReference type="GO" id="GO:0005524">
    <property type="term" value="F:ATP binding"/>
    <property type="evidence" value="ECO:0007669"/>
    <property type="project" value="UniProtKB-KW"/>
</dbReference>
<dbReference type="PROSITE" id="PS50994">
    <property type="entry name" value="INTEGRASE"/>
    <property type="match status" value="1"/>
</dbReference>
<evidence type="ECO:0000256" key="9">
    <source>
        <dbReference type="ARBA" id="ARBA00022741"/>
    </source>
</evidence>
<feature type="domain" description="Integrase catalytic" evidence="27">
    <location>
        <begin position="524"/>
        <end position="696"/>
    </location>
</feature>
<dbReference type="Pfam" id="PF25597">
    <property type="entry name" value="SH3_retrovirus"/>
    <property type="match status" value="1"/>
</dbReference>
<keyword evidence="18" id="KW-0808">Transferase</keyword>
<dbReference type="InterPro" id="IPR054722">
    <property type="entry name" value="PolX-like_BBD"/>
</dbReference>
<keyword evidence="20" id="KW-0233">DNA recombination</keyword>
<keyword evidence="16" id="KW-0229">DNA integration</keyword>
<evidence type="ECO:0000256" key="11">
    <source>
        <dbReference type="ARBA" id="ARBA00022759"/>
    </source>
</evidence>
<dbReference type="PROSITE" id="PS50158">
    <property type="entry name" value="ZF_CCHC"/>
    <property type="match status" value="1"/>
</dbReference>
<dbReference type="Proteomes" id="UP000308730">
    <property type="component" value="Unassembled WGS sequence"/>
</dbReference>
<evidence type="ECO:0000313" key="29">
    <source>
        <dbReference type="Proteomes" id="UP000308730"/>
    </source>
</evidence>
<organism evidence="28 29">
    <name type="scientific">Antrodiella citrinella</name>
    <dbReference type="NCBI Taxonomy" id="2447956"/>
    <lineage>
        <taxon>Eukaryota</taxon>
        <taxon>Fungi</taxon>
        <taxon>Dikarya</taxon>
        <taxon>Basidiomycota</taxon>
        <taxon>Agaricomycotina</taxon>
        <taxon>Agaricomycetes</taxon>
        <taxon>Polyporales</taxon>
        <taxon>Steccherinaceae</taxon>
        <taxon>Antrodiella</taxon>
    </lineage>
</organism>
<dbReference type="GO" id="GO:0004190">
    <property type="term" value="F:aspartic-type endopeptidase activity"/>
    <property type="evidence" value="ECO:0007669"/>
    <property type="project" value="UniProtKB-KW"/>
</dbReference>
<keyword evidence="21" id="KW-0511">Multifunctional enzyme</keyword>
<keyword evidence="10" id="KW-0064">Aspartyl protease</keyword>
<keyword evidence="7" id="KW-0540">Nuclease</keyword>
<evidence type="ECO:0000256" key="6">
    <source>
        <dbReference type="ARBA" id="ARBA00022695"/>
    </source>
</evidence>
<dbReference type="Pfam" id="PF14223">
    <property type="entry name" value="Retrotran_gag_2"/>
    <property type="match status" value="1"/>
</dbReference>
<evidence type="ECO:0000256" key="18">
    <source>
        <dbReference type="ARBA" id="ARBA00022932"/>
    </source>
</evidence>
<dbReference type="SUPFAM" id="SSF56672">
    <property type="entry name" value="DNA/RNA polymerases"/>
    <property type="match status" value="1"/>
</dbReference>
<evidence type="ECO:0000256" key="10">
    <source>
        <dbReference type="ARBA" id="ARBA00022750"/>
    </source>
</evidence>
<dbReference type="GO" id="GO:0015074">
    <property type="term" value="P:DNA integration"/>
    <property type="evidence" value="ECO:0007669"/>
    <property type="project" value="UniProtKB-KW"/>
</dbReference>
<dbReference type="InterPro" id="IPR039537">
    <property type="entry name" value="Retrotran_Ty1/copia-like"/>
</dbReference>
<dbReference type="GO" id="GO:0006310">
    <property type="term" value="P:DNA recombination"/>
    <property type="evidence" value="ECO:0007669"/>
    <property type="project" value="UniProtKB-KW"/>
</dbReference>
<dbReference type="GO" id="GO:0005634">
    <property type="term" value="C:nucleus"/>
    <property type="evidence" value="ECO:0007669"/>
    <property type="project" value="UniProtKB-ARBA"/>
</dbReference>
<dbReference type="SMART" id="SM00343">
    <property type="entry name" value="ZnF_C2HC"/>
    <property type="match status" value="1"/>
</dbReference>
<dbReference type="GO" id="GO:0006508">
    <property type="term" value="P:proteolysis"/>
    <property type="evidence" value="ECO:0007669"/>
    <property type="project" value="UniProtKB-KW"/>
</dbReference>
<evidence type="ECO:0000256" key="1">
    <source>
        <dbReference type="ARBA" id="ARBA00002180"/>
    </source>
</evidence>
<dbReference type="InterPro" id="IPR057670">
    <property type="entry name" value="SH3_retrovirus"/>
</dbReference>
<dbReference type="GO" id="GO:0008270">
    <property type="term" value="F:zinc ion binding"/>
    <property type="evidence" value="ECO:0007669"/>
    <property type="project" value="UniProtKB-KW"/>
</dbReference>
<keyword evidence="2" id="KW-0815">Transposition</keyword>
<feature type="compositionally biased region" description="Polar residues" evidence="25">
    <location>
        <begin position="1"/>
        <end position="16"/>
    </location>
</feature>
<evidence type="ECO:0000256" key="7">
    <source>
        <dbReference type="ARBA" id="ARBA00022722"/>
    </source>
</evidence>
<keyword evidence="14" id="KW-0460">Magnesium</keyword>
<keyword evidence="6" id="KW-0548">Nucleotidyltransferase</keyword>
<keyword evidence="15" id="KW-0694">RNA-binding</keyword>
<comment type="catalytic activity">
    <reaction evidence="22">
        <text>DNA(n) + a 2'-deoxyribonucleoside 5'-triphosphate = DNA(n+1) + diphosphate</text>
        <dbReference type="Rhea" id="RHEA:22508"/>
        <dbReference type="Rhea" id="RHEA-COMP:17339"/>
        <dbReference type="Rhea" id="RHEA-COMP:17340"/>
        <dbReference type="ChEBI" id="CHEBI:33019"/>
        <dbReference type="ChEBI" id="CHEBI:61560"/>
        <dbReference type="ChEBI" id="CHEBI:173112"/>
        <dbReference type="EC" id="2.7.7.49"/>
    </reaction>
</comment>
<name>A0A4S4LXT6_9APHY</name>
<comment type="function">
    <text evidence="1">The aspartyl protease (PR) mediates the proteolytic cleavages of the Gag and Gag-Pol polyproteins after assembly of the VLP.</text>
</comment>
<dbReference type="InterPro" id="IPR036875">
    <property type="entry name" value="Znf_CCHC_sf"/>
</dbReference>
<keyword evidence="3" id="KW-1188">Viral release from host cell</keyword>
<evidence type="ECO:0000259" key="27">
    <source>
        <dbReference type="PROSITE" id="PS50994"/>
    </source>
</evidence>
<dbReference type="InterPro" id="IPR043502">
    <property type="entry name" value="DNA/RNA_pol_sf"/>
</dbReference>
<dbReference type="Gene3D" id="4.10.60.10">
    <property type="entry name" value="Zinc finger, CCHC-type"/>
    <property type="match status" value="1"/>
</dbReference>
<evidence type="ECO:0000256" key="2">
    <source>
        <dbReference type="ARBA" id="ARBA00022578"/>
    </source>
</evidence>
<dbReference type="GO" id="GO:0032196">
    <property type="term" value="P:transposition"/>
    <property type="evidence" value="ECO:0007669"/>
    <property type="project" value="UniProtKB-KW"/>
</dbReference>
<dbReference type="GO" id="GO:0006397">
    <property type="term" value="P:mRNA processing"/>
    <property type="evidence" value="ECO:0007669"/>
    <property type="project" value="UniProtKB-KW"/>
</dbReference>
<evidence type="ECO:0000256" key="21">
    <source>
        <dbReference type="ARBA" id="ARBA00023268"/>
    </source>
</evidence>
<dbReference type="Gene3D" id="3.30.420.10">
    <property type="entry name" value="Ribonuclease H-like superfamily/Ribonuclease H"/>
    <property type="match status" value="1"/>
</dbReference>
<dbReference type="EMBL" id="SGPM01000850">
    <property type="protein sequence ID" value="THH15160.1"/>
    <property type="molecule type" value="Genomic_DNA"/>
</dbReference>
<dbReference type="AlphaFoldDB" id="A0A4S4LXT6"/>
<keyword evidence="11" id="KW-0255">Endonuclease</keyword>
<dbReference type="GO" id="GO:0003964">
    <property type="term" value="F:RNA-directed DNA polymerase activity"/>
    <property type="evidence" value="ECO:0007669"/>
    <property type="project" value="UniProtKB-KW"/>
</dbReference>